<protein>
    <recommendedName>
        <fullName evidence="3">Helicase ATP-binding domain-containing protein</fullName>
    </recommendedName>
</protein>
<dbReference type="GO" id="GO:0016787">
    <property type="term" value="F:hydrolase activity"/>
    <property type="evidence" value="ECO:0007669"/>
    <property type="project" value="InterPro"/>
</dbReference>
<dbReference type="OrthoDB" id="9814088at2"/>
<dbReference type="PANTHER" id="PTHR41313:SF1">
    <property type="entry name" value="DNA METHYLASE ADENINE-SPECIFIC DOMAIN-CONTAINING PROTEIN"/>
    <property type="match status" value="1"/>
</dbReference>
<dbReference type="SUPFAM" id="SSF52540">
    <property type="entry name" value="P-loop containing nucleoside triphosphate hydrolases"/>
    <property type="match status" value="2"/>
</dbReference>
<name>Q1ZJV0_PHOAS</name>
<dbReference type="EMBL" id="AAOJ01000020">
    <property type="protein sequence ID" value="EAS62422.1"/>
    <property type="molecule type" value="Genomic_DNA"/>
</dbReference>
<comment type="caution">
    <text evidence="4">The sequence shown here is derived from an EMBL/GenBank/DDBJ whole genome shotgun (WGS) entry which is preliminary data.</text>
</comment>
<evidence type="ECO:0000256" key="1">
    <source>
        <dbReference type="ARBA" id="ARBA00006594"/>
    </source>
</evidence>
<dbReference type="PRINTS" id="PR00507">
    <property type="entry name" value="N12N6MTFRASE"/>
</dbReference>
<dbReference type="Gene3D" id="3.40.50.300">
    <property type="entry name" value="P-loop containing nucleotide triphosphate hydrolases"/>
    <property type="match status" value="2"/>
</dbReference>
<dbReference type="InterPro" id="IPR029063">
    <property type="entry name" value="SAM-dependent_MTases_sf"/>
</dbReference>
<dbReference type="Pfam" id="PF02384">
    <property type="entry name" value="N6_Mtase"/>
    <property type="match status" value="1"/>
</dbReference>
<reference evidence="4 5" key="1">
    <citation type="journal article" date="2009" name="Proc. Natl. Acad. Sci. U.S.A.">
        <title>The genomic basis of trophic strategy in marine bacteria.</title>
        <authorList>
            <person name="Lauro F.M."/>
            <person name="McDougald D."/>
            <person name="Thomas T."/>
            <person name="Williams T.J."/>
            <person name="Egan S."/>
            <person name="Rice S."/>
            <person name="DeMaere M.Z."/>
            <person name="Ting L."/>
            <person name="Ertan H."/>
            <person name="Johnson J."/>
            <person name="Ferriera S."/>
            <person name="Lapidus A."/>
            <person name="Anderson I."/>
            <person name="Kyrpides N."/>
            <person name="Munk A.C."/>
            <person name="Detter C."/>
            <person name="Han C.S."/>
            <person name="Brown M.V."/>
            <person name="Robb F.T."/>
            <person name="Kjelleberg S."/>
            <person name="Cavicchioli R."/>
        </authorList>
    </citation>
    <scope>NUCLEOTIDE SEQUENCE [LARGE SCALE GENOMIC DNA]</scope>
    <source>
        <strain evidence="4 5">S14</strain>
    </source>
</reference>
<proteinExistence type="inferred from homology"/>
<feature type="domain" description="Helicase ATP-binding" evidence="3">
    <location>
        <begin position="752"/>
        <end position="1010"/>
    </location>
</feature>
<dbReference type="Pfam" id="PF04851">
    <property type="entry name" value="ResIII"/>
    <property type="match status" value="1"/>
</dbReference>
<feature type="coiled-coil region" evidence="2">
    <location>
        <begin position="874"/>
        <end position="917"/>
    </location>
</feature>
<evidence type="ECO:0000256" key="2">
    <source>
        <dbReference type="SAM" id="Coils"/>
    </source>
</evidence>
<comment type="similarity">
    <text evidence="1">Belongs to the N(4)/N(6)-methyltransferase family.</text>
</comment>
<dbReference type="InterPro" id="IPR052933">
    <property type="entry name" value="DNA_Protect_Modify"/>
</dbReference>
<dbReference type="GO" id="GO:0008170">
    <property type="term" value="F:N-methyltransferase activity"/>
    <property type="evidence" value="ECO:0007669"/>
    <property type="project" value="InterPro"/>
</dbReference>
<dbReference type="GO" id="GO:0005524">
    <property type="term" value="F:ATP binding"/>
    <property type="evidence" value="ECO:0007669"/>
    <property type="project" value="InterPro"/>
</dbReference>
<dbReference type="Gene3D" id="3.40.50.150">
    <property type="entry name" value="Vaccinia Virus protein VP39"/>
    <property type="match status" value="1"/>
</dbReference>
<evidence type="ECO:0000313" key="5">
    <source>
        <dbReference type="Proteomes" id="UP000001603"/>
    </source>
</evidence>
<organism evidence="4 5">
    <name type="scientific">Photobacterium angustum (strain S14 / CCUG 15956)</name>
    <name type="common">Vibrio sp. (strain S14 / CCUG 15956)</name>
    <dbReference type="NCBI Taxonomy" id="314292"/>
    <lineage>
        <taxon>Bacteria</taxon>
        <taxon>Pseudomonadati</taxon>
        <taxon>Pseudomonadota</taxon>
        <taxon>Gammaproteobacteria</taxon>
        <taxon>Vibrionales</taxon>
        <taxon>Vibrionaceae</taxon>
        <taxon>Photobacterium</taxon>
    </lineage>
</organism>
<dbReference type="Proteomes" id="UP000001603">
    <property type="component" value="Unassembled WGS sequence"/>
</dbReference>
<dbReference type="InterPro" id="IPR027417">
    <property type="entry name" value="P-loop_NTPase"/>
</dbReference>
<keyword evidence="2" id="KW-0175">Coiled coil</keyword>
<evidence type="ECO:0000259" key="3">
    <source>
        <dbReference type="SMART" id="SM00487"/>
    </source>
</evidence>
<dbReference type="HOGENOM" id="CLU_000181_8_7_6"/>
<accession>Q1ZJV0</accession>
<dbReference type="InterPro" id="IPR003356">
    <property type="entry name" value="DNA_methylase_A-5"/>
</dbReference>
<sequence length="1587" mass="178807">MNQASLFDYLAPAPAIETKVKNAALSPVAQAIACLQLLKKDETTQDEIEIIDNFNGFGEISEAFNQDHKDYDLLRSCFVSDKAFQTARASTPTSFYTPKFIIDSMYRCLVRLGFNEGNIIEPSCGTGRFIKSLPDTINAKVTAVELDETSGRLARLLNPKAKILINQRFENVKLDKNFSLAITNVPFSSNKAMTKELLDTSNLHSYFIAKALHSVHNGGFVAVVVSTWLLDSISNKNRKAIFKAGGELVAGARLPNNVFKGTSTSADVLIFQKVEKPMNRAWLDVADYPDMTINPWIATRVLGELHPPKSKYDRASCNVHFTKDDSLLPKHLNSLLDSQSQAPIFHNRTAASFKNVNRVNSYSISETCLSRSELGVINNQLVQRLDDAVDTDGSHIHIITNVDCKGKKKDRLIAYVAVKDALKNLIAAEQQDADTIDSWRHNLNATYDAFVCQFGRLTSTTNRRALAICSHFFRIRALETTNNGKISKAIIFTQRVFQQKMQTITTSDLHLAVKESLNKTGYVSINLVSQLMKKPNGEIKQSLVASKLAFPNPATNSDNWLFGPMYLSGDIRQKLADCRMSPYNTSANQKALNEILPSPIKWYEISASLSASWIKLAYKEAFIKHLIDRDVEIIYTDQKYYIEKNINYIMRSLACDLLGTERMPFGKLIEKVMNSAPVVVKDEIDGKRFINHKETLLAIEKAELIKQKWQEWLFLSVTRRAEIEDKYNALFNSHVSPTFNDTQLIDNAGIDCSKDLYPSQRRAVTRAILSKSLLLDHAVGAGKTLTYGAIASKLKQFNHAERSMLVAPNELVEQLGEEISTDFPLANLLIITPAMLNSQNRVETLYKIAISDFTLCIVPLSAIKSIPLSREENIKLINTKIDALEQSITKLTDKHSVKALEKRLEGYRVKLHAITNDKEIGFSWDDLKISTLMIDEIQSLKNLEYNTSMRNVAGLNPPAGSKIAFDVYSKARQVLNNGGRLIGGTGTTVLNSIVEINTWLRLFSPELEQKLGLQSLDQFCALFASPTTDFEYAASGNGLKPVTRLRNYTNLPELSALYRSFADVVTTEDLERFIPKLPDGRPSRPPLRDKKQTNVIIEPNIYQELAFEDIVEKSKNLTKEQNMLYLINLGRNASLDIRTLNANLPDVGNNKINFSVQNILAKYAEYDHVKGTQLVFIDRSIPLRHRKSSANRLSLLEAQSTLTDAELEEKETLQNQLNSQFSVYDCLTEQLVYAGIPSDQIAVVHDFKTPSEQLDLKEKINAGLIRVLLGSTAKMGAGKNYNKRLTALHHLDLPLRNGDLEQRNGRILRAGNELWANDPEFSVEIFTYLTARSLDTWQLGLLEQKGKFISAFKNGKTGRTFDDKDTSSLSYAELAALTSGNHELLELMKFEKQLSELSVIRSQFYKDKQQRESRLIECKSKLKRLATKINRHSQDINNIDVKSGLKDLQGNELSIDDLDYVLRGLYNSVAFYDGEKHSAFRFNGYETAVRYNMGVTEFYITSNNEYFVCKNLKRAEKVINAVSDTISRFTELNTVWLHQQSQLEKEIGFLEASLNETFTKEKEFNNLSIKVSQLKIKVSEKLDLKAA</sequence>
<gene>
    <name evidence="4" type="ORF">VAS14_00096</name>
</gene>
<dbReference type="GO" id="GO:0003677">
    <property type="term" value="F:DNA binding"/>
    <property type="evidence" value="ECO:0007669"/>
    <property type="project" value="InterPro"/>
</dbReference>
<dbReference type="InterPro" id="IPR006935">
    <property type="entry name" value="Helicase/UvrB_N"/>
</dbReference>
<dbReference type="InterPro" id="IPR014001">
    <property type="entry name" value="Helicase_ATP-bd"/>
</dbReference>
<dbReference type="CDD" id="cd02440">
    <property type="entry name" value="AdoMet_MTases"/>
    <property type="match status" value="1"/>
</dbReference>
<dbReference type="SUPFAM" id="SSF53335">
    <property type="entry name" value="S-adenosyl-L-methionine-dependent methyltransferases"/>
    <property type="match status" value="1"/>
</dbReference>
<evidence type="ECO:0000313" key="4">
    <source>
        <dbReference type="EMBL" id="EAS62422.1"/>
    </source>
</evidence>
<dbReference type="RefSeq" id="WP_005363230.1">
    <property type="nucleotide sequence ID" value="NZ_AAOJ01000020.1"/>
</dbReference>
<dbReference type="SMART" id="SM00487">
    <property type="entry name" value="DEXDc"/>
    <property type="match status" value="1"/>
</dbReference>
<dbReference type="PANTHER" id="PTHR41313">
    <property type="entry name" value="ADENINE-SPECIFIC METHYLTRANSFERASE"/>
    <property type="match status" value="1"/>
</dbReference>